<dbReference type="InterPro" id="IPR006502">
    <property type="entry name" value="PDDEXK-like"/>
</dbReference>
<organism evidence="1 2">
    <name type="scientific">Rehmannia glutinosa</name>
    <name type="common">Chinese foxglove</name>
    <dbReference type="NCBI Taxonomy" id="99300"/>
    <lineage>
        <taxon>Eukaryota</taxon>
        <taxon>Viridiplantae</taxon>
        <taxon>Streptophyta</taxon>
        <taxon>Embryophyta</taxon>
        <taxon>Tracheophyta</taxon>
        <taxon>Spermatophyta</taxon>
        <taxon>Magnoliopsida</taxon>
        <taxon>eudicotyledons</taxon>
        <taxon>Gunneridae</taxon>
        <taxon>Pentapetalae</taxon>
        <taxon>asterids</taxon>
        <taxon>lamiids</taxon>
        <taxon>Lamiales</taxon>
        <taxon>Orobanchaceae</taxon>
        <taxon>Rehmannieae</taxon>
        <taxon>Rehmannia</taxon>
    </lineage>
</organism>
<dbReference type="EMBL" id="JABTTQ020001224">
    <property type="protein sequence ID" value="KAK6133265.1"/>
    <property type="molecule type" value="Genomic_DNA"/>
</dbReference>
<gene>
    <name evidence="1" type="ORF">DH2020_033026</name>
</gene>
<sequence>MLILSEMALPCLGCPSDGSQCVYGAGRRVRIVPRNAIAVADIHGWLIAKSVCHSANVVVWLRPRLRNWRTGNSVDRDKDGNVFDDEEEEIESKSAEFESRDLLNNLFDIENDAVKRRIHAEVEKAHREVGGGKSSSPEFKRRLVARLRNRGFDAGLCKSKWEKNERRPFGDYEYVDVNADGDRYIIEVFLAEEFTIARPTDGYAALLEVFPQIFVGKPDELKQVVSLMCTAIRKSMKSVGILMPPWRRHAYMQSKWFGSFKRTTNEIANRNGSVAGGNLSGSQRVGFVAAQRNSLYCREEFASKAGVGIGNLAAALNHKKMLL</sequence>
<evidence type="ECO:0000313" key="2">
    <source>
        <dbReference type="Proteomes" id="UP001318860"/>
    </source>
</evidence>
<dbReference type="NCBIfam" id="TIGR01615">
    <property type="entry name" value="A_thal_3542"/>
    <property type="match status" value="1"/>
</dbReference>
<dbReference type="PANTHER" id="PTHR31579">
    <property type="entry name" value="OS03G0796600 PROTEIN"/>
    <property type="match status" value="1"/>
</dbReference>
<comment type="caution">
    <text evidence="1">The sequence shown here is derived from an EMBL/GenBank/DDBJ whole genome shotgun (WGS) entry which is preliminary data.</text>
</comment>
<dbReference type="Proteomes" id="UP001318860">
    <property type="component" value="Unassembled WGS sequence"/>
</dbReference>
<evidence type="ECO:0000313" key="1">
    <source>
        <dbReference type="EMBL" id="KAK6133265.1"/>
    </source>
</evidence>
<protein>
    <submittedName>
        <fullName evidence="1">Uncharacterized protein</fullName>
    </submittedName>
</protein>
<dbReference type="Pfam" id="PF04720">
    <property type="entry name" value="PDDEXK_6"/>
    <property type="match status" value="1"/>
</dbReference>
<reference evidence="1 2" key="1">
    <citation type="journal article" date="2021" name="Comput. Struct. Biotechnol. J.">
        <title>De novo genome assembly of the potent medicinal plant Rehmannia glutinosa using nanopore technology.</title>
        <authorList>
            <person name="Ma L."/>
            <person name="Dong C."/>
            <person name="Song C."/>
            <person name="Wang X."/>
            <person name="Zheng X."/>
            <person name="Niu Y."/>
            <person name="Chen S."/>
            <person name="Feng W."/>
        </authorList>
    </citation>
    <scope>NUCLEOTIDE SEQUENCE [LARGE SCALE GENOMIC DNA]</scope>
    <source>
        <strain evidence="1">DH-2019</strain>
    </source>
</reference>
<accession>A0ABR0VDK0</accession>
<proteinExistence type="predicted"/>
<dbReference type="PANTHER" id="PTHR31579:SF42">
    <property type="entry name" value="DUF506 FAMILY PROTEIN (DUF506)"/>
    <property type="match status" value="1"/>
</dbReference>
<keyword evidence="2" id="KW-1185">Reference proteome</keyword>
<name>A0ABR0VDK0_REHGL</name>